<sequence length="117" mass="12151">MVPLCPDVGSGCQTPVMTFANIGTLGTKPGARDELVALLTRPGPELAEIGCLLYEVGVSDAEPDTVFVAELWTSAEAHRDSLSLASVQAAINEARPLLSGVMDGLRFEVVGSPLRGG</sequence>
<dbReference type="Pfam" id="PF03992">
    <property type="entry name" value="ABM"/>
    <property type="match status" value="1"/>
</dbReference>
<dbReference type="InterPro" id="IPR011008">
    <property type="entry name" value="Dimeric_a/b-barrel"/>
</dbReference>
<proteinExistence type="predicted"/>
<reference evidence="2 3" key="1">
    <citation type="journal article" date="2019" name="Int. J. Syst. Evol. Microbiol.">
        <title>The Global Catalogue of Microorganisms (GCM) 10K type strain sequencing project: providing services to taxonomists for standard genome sequencing and annotation.</title>
        <authorList>
            <consortium name="The Broad Institute Genomics Platform"/>
            <consortium name="The Broad Institute Genome Sequencing Center for Infectious Disease"/>
            <person name="Wu L."/>
            <person name="Ma J."/>
        </authorList>
    </citation>
    <scope>NUCLEOTIDE SEQUENCE [LARGE SCALE GENOMIC DNA]</scope>
    <source>
        <strain evidence="2 3">JCM 14902</strain>
    </source>
</reference>
<accession>A0ABN2SJX4</accession>
<comment type="caution">
    <text evidence="2">The sequence shown here is derived from an EMBL/GenBank/DDBJ whole genome shotgun (WGS) entry which is preliminary data.</text>
</comment>
<protein>
    <recommendedName>
        <fullName evidence="1">ABM domain-containing protein</fullName>
    </recommendedName>
</protein>
<organism evidence="2 3">
    <name type="scientific">Microbacterium pumilum</name>
    <dbReference type="NCBI Taxonomy" id="344165"/>
    <lineage>
        <taxon>Bacteria</taxon>
        <taxon>Bacillati</taxon>
        <taxon>Actinomycetota</taxon>
        <taxon>Actinomycetes</taxon>
        <taxon>Micrococcales</taxon>
        <taxon>Microbacteriaceae</taxon>
        <taxon>Microbacterium</taxon>
    </lineage>
</organism>
<keyword evidence="3" id="KW-1185">Reference proteome</keyword>
<evidence type="ECO:0000259" key="1">
    <source>
        <dbReference type="PROSITE" id="PS51725"/>
    </source>
</evidence>
<dbReference type="PROSITE" id="PS51725">
    <property type="entry name" value="ABM"/>
    <property type="match status" value="1"/>
</dbReference>
<evidence type="ECO:0000313" key="3">
    <source>
        <dbReference type="Proteomes" id="UP001500326"/>
    </source>
</evidence>
<dbReference type="SUPFAM" id="SSF54909">
    <property type="entry name" value="Dimeric alpha+beta barrel"/>
    <property type="match status" value="1"/>
</dbReference>
<dbReference type="EMBL" id="BAAAOH010000001">
    <property type="protein sequence ID" value="GAA1987746.1"/>
    <property type="molecule type" value="Genomic_DNA"/>
</dbReference>
<name>A0ABN2SJX4_9MICO</name>
<dbReference type="Proteomes" id="UP001500326">
    <property type="component" value="Unassembled WGS sequence"/>
</dbReference>
<dbReference type="Gene3D" id="3.30.70.100">
    <property type="match status" value="1"/>
</dbReference>
<gene>
    <name evidence="2" type="ORF">GCM10009777_22880</name>
</gene>
<evidence type="ECO:0000313" key="2">
    <source>
        <dbReference type="EMBL" id="GAA1987746.1"/>
    </source>
</evidence>
<dbReference type="InterPro" id="IPR007138">
    <property type="entry name" value="ABM_dom"/>
</dbReference>
<feature type="domain" description="ABM" evidence="1">
    <location>
        <begin position="19"/>
        <end position="109"/>
    </location>
</feature>